<dbReference type="HOGENOM" id="CLU_1964015_0_0_1"/>
<dbReference type="InParanoid" id="Q22C03"/>
<evidence type="ECO:0000313" key="2">
    <source>
        <dbReference type="Proteomes" id="UP000009168"/>
    </source>
</evidence>
<organism evidence="1 2">
    <name type="scientific">Tetrahymena thermophila (strain SB210)</name>
    <dbReference type="NCBI Taxonomy" id="312017"/>
    <lineage>
        <taxon>Eukaryota</taxon>
        <taxon>Sar</taxon>
        <taxon>Alveolata</taxon>
        <taxon>Ciliophora</taxon>
        <taxon>Intramacronucleata</taxon>
        <taxon>Oligohymenophorea</taxon>
        <taxon>Hymenostomatida</taxon>
        <taxon>Tetrahymenina</taxon>
        <taxon>Tetrahymenidae</taxon>
        <taxon>Tetrahymena</taxon>
    </lineage>
</organism>
<reference evidence="2" key="1">
    <citation type="journal article" date="2006" name="PLoS Biol.">
        <title>Macronuclear genome sequence of the ciliate Tetrahymena thermophila, a model eukaryote.</title>
        <authorList>
            <person name="Eisen J.A."/>
            <person name="Coyne R.S."/>
            <person name="Wu M."/>
            <person name="Wu D."/>
            <person name="Thiagarajan M."/>
            <person name="Wortman J.R."/>
            <person name="Badger J.H."/>
            <person name="Ren Q."/>
            <person name="Amedeo P."/>
            <person name="Jones K.M."/>
            <person name="Tallon L.J."/>
            <person name="Delcher A.L."/>
            <person name="Salzberg S.L."/>
            <person name="Silva J.C."/>
            <person name="Haas B.J."/>
            <person name="Majoros W.H."/>
            <person name="Farzad M."/>
            <person name="Carlton J.M."/>
            <person name="Smith R.K. Jr."/>
            <person name="Garg J."/>
            <person name="Pearlman R.E."/>
            <person name="Karrer K.M."/>
            <person name="Sun L."/>
            <person name="Manning G."/>
            <person name="Elde N.C."/>
            <person name="Turkewitz A.P."/>
            <person name="Asai D.J."/>
            <person name="Wilkes D.E."/>
            <person name="Wang Y."/>
            <person name="Cai H."/>
            <person name="Collins K."/>
            <person name="Stewart B.A."/>
            <person name="Lee S.R."/>
            <person name="Wilamowska K."/>
            <person name="Weinberg Z."/>
            <person name="Ruzzo W.L."/>
            <person name="Wloga D."/>
            <person name="Gaertig J."/>
            <person name="Frankel J."/>
            <person name="Tsao C.-C."/>
            <person name="Gorovsky M.A."/>
            <person name="Keeling P.J."/>
            <person name="Waller R.F."/>
            <person name="Patron N.J."/>
            <person name="Cherry J.M."/>
            <person name="Stover N.A."/>
            <person name="Krieger C.J."/>
            <person name="del Toro C."/>
            <person name="Ryder H.F."/>
            <person name="Williamson S.C."/>
            <person name="Barbeau R.A."/>
            <person name="Hamilton E.P."/>
            <person name="Orias E."/>
        </authorList>
    </citation>
    <scope>NUCLEOTIDE SEQUENCE [LARGE SCALE GENOMIC DNA]</scope>
    <source>
        <strain evidence="2">SB210</strain>
    </source>
</reference>
<dbReference type="OrthoDB" id="376066at2759"/>
<evidence type="ECO:0000313" key="1">
    <source>
        <dbReference type="EMBL" id="EAR82806.1"/>
    </source>
</evidence>
<proteinExistence type="predicted"/>
<sequence length="128" mass="15088">MSSNSEIGFNSQILNGVKIQFSHSEAQILREQEEVKIFKKNNPLILFQGFISKMEFKFDDHIFYYSKQLLNDLFSKQKIPYEINGIQKSIIENVIQSDSILSHYVSKISKMSKMKFCLRSLFYFERIA</sequence>
<keyword evidence="2" id="KW-1185">Reference proteome</keyword>
<gene>
    <name evidence="1" type="ORF">TTHERM_01081660</name>
</gene>
<dbReference type="KEGG" id="tet:TTHERM_01081660"/>
<accession>Q22C03</accession>
<dbReference type="AlphaFoldDB" id="Q22C03"/>
<dbReference type="GeneID" id="7842602"/>
<dbReference type="Proteomes" id="UP000009168">
    <property type="component" value="Unassembled WGS sequence"/>
</dbReference>
<protein>
    <submittedName>
        <fullName evidence="1">Uncharacterized protein</fullName>
    </submittedName>
</protein>
<dbReference type="EMBL" id="GG662684">
    <property type="protein sequence ID" value="EAR82806.1"/>
    <property type="molecule type" value="Genomic_DNA"/>
</dbReference>
<dbReference type="RefSeq" id="XP_001030469.1">
    <property type="nucleotide sequence ID" value="XM_001030469.3"/>
</dbReference>
<name>Q22C03_TETTS</name>